<reference evidence="1" key="1">
    <citation type="submission" date="2022-10" db="EMBL/GenBank/DDBJ databases">
        <title>Complete Genome of Trichothecium roseum strain YXFP-22015, a Plant Pathogen Isolated from Citrus.</title>
        <authorList>
            <person name="Wang Y."/>
            <person name="Zhu L."/>
        </authorList>
    </citation>
    <scope>NUCLEOTIDE SEQUENCE</scope>
    <source>
        <strain evidence="1">YXFP-22015</strain>
    </source>
</reference>
<protein>
    <submittedName>
        <fullName evidence="1">Uncharacterized protein</fullName>
    </submittedName>
</protein>
<dbReference type="Proteomes" id="UP001163324">
    <property type="component" value="Chromosome 10"/>
</dbReference>
<comment type="caution">
    <text evidence="1">The sequence shown here is derived from an EMBL/GenBank/DDBJ whole genome shotgun (WGS) entry which is preliminary data.</text>
</comment>
<gene>
    <name evidence="1" type="ORF">N3K66_009029</name>
</gene>
<name>A0ACC0URJ6_9HYPO</name>
<evidence type="ECO:0000313" key="1">
    <source>
        <dbReference type="EMBL" id="KAI9896129.1"/>
    </source>
</evidence>
<proteinExistence type="predicted"/>
<evidence type="ECO:0000313" key="2">
    <source>
        <dbReference type="Proteomes" id="UP001163324"/>
    </source>
</evidence>
<sequence>MGSKLEEQKPDPEKDDVSIDGPAGVRAIQAATSVWTKWHLMAAYGLIWLIYCIIAIQEAVVRSLTPYVTSVFQRHSLTATTGIMSSLIGGLIQIPLAKILDTWGRPQGLALVLFFWVVGFIMMACCNNVETYAAAQVFSDVGSSGVSYTLTVFVSDTSSLRNRALMLSFATSPYIALTWAGGPISQSALKNLSWRWGFGIFAIVIPVVVLPLCALLWWNQRKARKAGLDTGKVTDLSWKSIKQYCISVDLLGIIILAGGMALLLLPFSIYSYQGDGWRSPIIYLMITFGGLLLITFVLYERYLAPSTFIPYNLLLDRTVFSAGIMFVFYFFNGSVWGSYFGSMLQVVWNVNVENTSYITSIRRVAQCLWGIAVGYFIHRTGRFKWVALVMGIPLQMLANGLMIHLRTSASDVGLVAMAQIFAGFAGAATVLTGELAMMTPSGHQHIAVIIATLNLFCSIGSAAGGTVAAAIWTGVFPERLARYLPDGTDAAAIYADLNTQLSYPVGSPERLAIDHSYADAQRLMLAASLGLCGGGLICVLLWRNLKVTNYKQTKGRVA</sequence>
<organism evidence="1 2">
    <name type="scientific">Trichothecium roseum</name>
    <dbReference type="NCBI Taxonomy" id="47278"/>
    <lineage>
        <taxon>Eukaryota</taxon>
        <taxon>Fungi</taxon>
        <taxon>Dikarya</taxon>
        <taxon>Ascomycota</taxon>
        <taxon>Pezizomycotina</taxon>
        <taxon>Sordariomycetes</taxon>
        <taxon>Hypocreomycetidae</taxon>
        <taxon>Hypocreales</taxon>
        <taxon>Hypocreales incertae sedis</taxon>
        <taxon>Trichothecium</taxon>
    </lineage>
</organism>
<accession>A0ACC0URJ6</accession>
<keyword evidence="2" id="KW-1185">Reference proteome</keyword>
<dbReference type="EMBL" id="CM047949">
    <property type="protein sequence ID" value="KAI9896129.1"/>
    <property type="molecule type" value="Genomic_DNA"/>
</dbReference>